<dbReference type="Proteomes" id="UP000000637">
    <property type="component" value="Chromosome"/>
</dbReference>
<evidence type="ECO:0000313" key="2">
    <source>
        <dbReference type="Proteomes" id="UP000000637"/>
    </source>
</evidence>
<sequence length="104" mass="11367">MVQLASASSDDPRFNSFGHGVSFGLCELAVRYRFVELGLQRSGTLFLGGGTDFFQCRGDLGFVYTECFGERLRQGCILCCAVRLGSFRSLCGRCGGFVCLAERL</sequence>
<evidence type="ECO:0000313" key="1">
    <source>
        <dbReference type="EMBL" id="ABM10061.1"/>
    </source>
</evidence>
<dbReference type="KEGG" id="aau:AAur_2034"/>
<reference evidence="1 2" key="1">
    <citation type="journal article" date="2006" name="PLoS Genet.">
        <title>Secrets of soil survival revealed by the genome sequence of Arthrobacter aurescens TC1.</title>
        <authorList>
            <person name="Mongodin E.F."/>
            <person name="Shapir N."/>
            <person name="Daugherty S.C."/>
            <person name="DeBoy R.T."/>
            <person name="Emerson J.B."/>
            <person name="Shvartzbeyn A."/>
            <person name="Radune D."/>
            <person name="Vamathevan J."/>
            <person name="Riggs F."/>
            <person name="Grinberg V."/>
            <person name="Khouri H."/>
            <person name="Wackett L.P."/>
            <person name="Nelson K.E."/>
            <person name="Sadowsky M.J."/>
        </authorList>
    </citation>
    <scope>NUCLEOTIDE SEQUENCE [LARGE SCALE GENOMIC DNA]</scope>
    <source>
        <strain evidence="1 2">TC1</strain>
    </source>
</reference>
<dbReference type="STRING" id="290340.AAur_2034"/>
<dbReference type="AlphaFoldDB" id="A1R6B7"/>
<dbReference type="HOGENOM" id="CLU_2244360_0_0_11"/>
<proteinExistence type="predicted"/>
<gene>
    <name evidence="1" type="ordered locus">AAur_2034</name>
</gene>
<keyword evidence="2" id="KW-1185">Reference proteome</keyword>
<protein>
    <submittedName>
        <fullName evidence="1">Uncharacterized protein</fullName>
    </submittedName>
</protein>
<dbReference type="EMBL" id="CP000474">
    <property type="protein sequence ID" value="ABM10061.1"/>
    <property type="molecule type" value="Genomic_DNA"/>
</dbReference>
<organism evidence="1 2">
    <name type="scientific">Paenarthrobacter aurescens (strain TC1)</name>
    <dbReference type="NCBI Taxonomy" id="290340"/>
    <lineage>
        <taxon>Bacteria</taxon>
        <taxon>Bacillati</taxon>
        <taxon>Actinomycetota</taxon>
        <taxon>Actinomycetes</taxon>
        <taxon>Micrococcales</taxon>
        <taxon>Micrococcaceae</taxon>
        <taxon>Paenarthrobacter</taxon>
    </lineage>
</organism>
<name>A1R6B7_PAEAT</name>
<accession>A1R6B7</accession>